<dbReference type="GO" id="GO:0045892">
    <property type="term" value="P:negative regulation of DNA-templated transcription"/>
    <property type="evidence" value="ECO:0007669"/>
    <property type="project" value="TreeGrafter"/>
</dbReference>
<accession>A0A1B2I4L2</accession>
<keyword evidence="3" id="KW-0804">Transcription</keyword>
<dbReference type="Pfam" id="PF00392">
    <property type="entry name" value="GntR"/>
    <property type="match status" value="1"/>
</dbReference>
<dbReference type="AlphaFoldDB" id="A0A1B2I4L2"/>
<keyword evidence="1" id="KW-0805">Transcription regulation</keyword>
<reference evidence="5" key="1">
    <citation type="submission" date="2016-08" db="EMBL/GenBank/DDBJ databases">
        <title>Complete genome of Cloacibacillus porcorum.</title>
        <authorList>
            <person name="Looft T."/>
            <person name="Bayles D.O."/>
            <person name="Alt D.P."/>
        </authorList>
    </citation>
    <scope>NUCLEOTIDE SEQUENCE [LARGE SCALE GENOMIC DNA]</scope>
    <source>
        <strain evidence="5">CL-84</strain>
    </source>
</reference>
<dbReference type="PANTHER" id="PTHR44846:SF17">
    <property type="entry name" value="GNTR-FAMILY TRANSCRIPTIONAL REGULATOR"/>
    <property type="match status" value="1"/>
</dbReference>
<dbReference type="RefSeq" id="WP_066744418.1">
    <property type="nucleotide sequence ID" value="NZ_CP016757.1"/>
</dbReference>
<dbReference type="SMART" id="SM00345">
    <property type="entry name" value="HTH_GNTR"/>
    <property type="match status" value="2"/>
</dbReference>
<evidence type="ECO:0000259" key="4">
    <source>
        <dbReference type="PROSITE" id="PS50949"/>
    </source>
</evidence>
<dbReference type="InterPro" id="IPR050679">
    <property type="entry name" value="Bact_HTH_transcr_reg"/>
</dbReference>
<dbReference type="PROSITE" id="PS50949">
    <property type="entry name" value="HTH_GNTR"/>
    <property type="match status" value="2"/>
</dbReference>
<dbReference type="KEGG" id="cpor:BED41_07160"/>
<evidence type="ECO:0000313" key="6">
    <source>
        <dbReference type="Proteomes" id="UP000093044"/>
    </source>
</evidence>
<feature type="domain" description="HTH gntR-type" evidence="4">
    <location>
        <begin position="243"/>
        <end position="311"/>
    </location>
</feature>
<keyword evidence="6" id="KW-1185">Reference proteome</keyword>
<dbReference type="Proteomes" id="UP000093044">
    <property type="component" value="Chromosome"/>
</dbReference>
<dbReference type="SUPFAM" id="SSF46785">
    <property type="entry name" value="Winged helix' DNA-binding domain"/>
    <property type="match status" value="2"/>
</dbReference>
<organism evidence="5 6">
    <name type="scientific">Cloacibacillus porcorum</name>
    <dbReference type="NCBI Taxonomy" id="1197717"/>
    <lineage>
        <taxon>Bacteria</taxon>
        <taxon>Thermotogati</taxon>
        <taxon>Synergistota</taxon>
        <taxon>Synergistia</taxon>
        <taxon>Synergistales</taxon>
        <taxon>Synergistaceae</taxon>
        <taxon>Cloacibacillus</taxon>
    </lineage>
</organism>
<dbReference type="STRING" id="1197717.BED41_07160"/>
<dbReference type="EMBL" id="CP016757">
    <property type="protein sequence ID" value="ANZ44873.1"/>
    <property type="molecule type" value="Genomic_DNA"/>
</dbReference>
<name>A0A1B2I4L2_9BACT</name>
<evidence type="ECO:0000313" key="5">
    <source>
        <dbReference type="EMBL" id="ANZ44873.1"/>
    </source>
</evidence>
<dbReference type="GeneID" id="83057628"/>
<dbReference type="GO" id="GO:0003677">
    <property type="term" value="F:DNA binding"/>
    <property type="evidence" value="ECO:0007669"/>
    <property type="project" value="UniProtKB-KW"/>
</dbReference>
<proteinExistence type="predicted"/>
<evidence type="ECO:0000256" key="3">
    <source>
        <dbReference type="ARBA" id="ARBA00023163"/>
    </source>
</evidence>
<protein>
    <recommendedName>
        <fullName evidence="4">HTH gntR-type domain-containing protein</fullName>
    </recommendedName>
</protein>
<dbReference type="OrthoDB" id="9815017at2"/>
<dbReference type="GO" id="GO:0003700">
    <property type="term" value="F:DNA-binding transcription factor activity"/>
    <property type="evidence" value="ECO:0007669"/>
    <property type="project" value="InterPro"/>
</dbReference>
<dbReference type="Gene3D" id="1.10.10.10">
    <property type="entry name" value="Winged helix-like DNA-binding domain superfamily/Winged helix DNA-binding domain"/>
    <property type="match status" value="2"/>
</dbReference>
<gene>
    <name evidence="5" type="ORF">BED41_07160</name>
</gene>
<dbReference type="InterPro" id="IPR036388">
    <property type="entry name" value="WH-like_DNA-bd_sf"/>
</dbReference>
<dbReference type="InterPro" id="IPR036390">
    <property type="entry name" value="WH_DNA-bd_sf"/>
</dbReference>
<dbReference type="InterPro" id="IPR000524">
    <property type="entry name" value="Tscrpt_reg_HTH_GntR"/>
</dbReference>
<sequence>MQSRGYLIYEYFKSRITFGCYNLYESLPSAGTTGRQFACSPQTVRKALLKIRNEGYISLSPGRRAKVIYDAGHKKNPLLKDYLLARKAGFSDLYGSVEFIWQRFMNAGIRMMGKDDIVFLEDCVSRKEADPLWLLTVSFWTILRPIKNDLLLNLFWDTVRYIRFPYLWGSGSRVTSDSDFLRAGLLRIISCIKSGDTRNIAVIFYECYSRIILASNAEAYSLGEAAGLPPQIPFQWEIWRIRTQKCYTAAASLIQKINEGIYPEGSFLPSASALAQNYGVSVMTMRRTIRLLNEISVTKTYNGRGTQVSAMNEEPLKGEKLSPEIMRNMSLSLQGLHLVCLTCGEVMRDTLANAEPADRYAFIQRLEGLLENKRPSNILPACLNFISEKSRLAYVRTVYANLYELSAWTFPLLSHSHDLGGGERSKYLSKESLNLLRSGRFGEFADIFHKKLSQDFPWLQKHLAQLGVKDSLEMCRM</sequence>
<evidence type="ECO:0000256" key="2">
    <source>
        <dbReference type="ARBA" id="ARBA00023125"/>
    </source>
</evidence>
<dbReference type="PANTHER" id="PTHR44846">
    <property type="entry name" value="MANNOSYL-D-GLYCERATE TRANSPORT/METABOLISM SYSTEM REPRESSOR MNGR-RELATED"/>
    <property type="match status" value="1"/>
</dbReference>
<evidence type="ECO:0000256" key="1">
    <source>
        <dbReference type="ARBA" id="ARBA00023015"/>
    </source>
</evidence>
<keyword evidence="2" id="KW-0238">DNA-binding</keyword>
<feature type="domain" description="HTH gntR-type" evidence="4">
    <location>
        <begin position="2"/>
        <end position="71"/>
    </location>
</feature>